<dbReference type="EMBL" id="SIRL01000002">
    <property type="protein sequence ID" value="TBN52097.1"/>
    <property type="molecule type" value="Genomic_DNA"/>
</dbReference>
<dbReference type="OrthoDB" id="8906692at2"/>
<reference evidence="5" key="1">
    <citation type="submission" date="2017-06" db="EMBL/GenBank/DDBJ databases">
        <authorList>
            <person name="Kim H.J."/>
            <person name="Triplett B.A."/>
        </authorList>
    </citation>
    <scope>NUCLEOTIDE SEQUENCE [LARGE SCALE GENOMIC DNA]</scope>
    <source>
        <strain evidence="5">DSM 26170</strain>
    </source>
</reference>
<dbReference type="AlphaFoldDB" id="A0A238VGT9"/>
<dbReference type="InterPro" id="IPR036390">
    <property type="entry name" value="WH_DNA-bd_sf"/>
</dbReference>
<dbReference type="PROSITE" id="PS01117">
    <property type="entry name" value="HTH_MARR_1"/>
    <property type="match status" value="1"/>
</dbReference>
<dbReference type="GO" id="GO:0006950">
    <property type="term" value="P:response to stress"/>
    <property type="evidence" value="ECO:0007669"/>
    <property type="project" value="TreeGrafter"/>
</dbReference>
<dbReference type="Proteomes" id="UP000292859">
    <property type="component" value="Unassembled WGS sequence"/>
</dbReference>
<evidence type="ECO:0000313" key="5">
    <source>
        <dbReference type="EMBL" id="SNR33615.1"/>
    </source>
</evidence>
<gene>
    <name evidence="6" type="ORF">EYF88_04170</name>
    <name evidence="5" type="ORF">SAMN06265378_102208</name>
</gene>
<accession>A0A238VGT9</accession>
<feature type="domain" description="HTH marR-type" evidence="4">
    <location>
        <begin position="6"/>
        <end position="138"/>
    </location>
</feature>
<keyword evidence="3" id="KW-0804">Transcription</keyword>
<dbReference type="InterPro" id="IPR039422">
    <property type="entry name" value="MarR/SlyA-like"/>
</dbReference>
<dbReference type="SMART" id="SM00347">
    <property type="entry name" value="HTH_MARR"/>
    <property type="match status" value="1"/>
</dbReference>
<keyword evidence="8" id="KW-1185">Reference proteome</keyword>
<evidence type="ECO:0000256" key="3">
    <source>
        <dbReference type="ARBA" id="ARBA00023163"/>
    </source>
</evidence>
<evidence type="ECO:0000313" key="6">
    <source>
        <dbReference type="EMBL" id="TBN52097.1"/>
    </source>
</evidence>
<keyword evidence="1" id="KW-0805">Transcription regulation</keyword>
<dbReference type="PRINTS" id="PR00598">
    <property type="entry name" value="HTHMARR"/>
</dbReference>
<dbReference type="GO" id="GO:0003677">
    <property type="term" value="F:DNA binding"/>
    <property type="evidence" value="ECO:0007669"/>
    <property type="project" value="UniProtKB-KW"/>
</dbReference>
<dbReference type="InterPro" id="IPR036388">
    <property type="entry name" value="WH-like_DNA-bd_sf"/>
</dbReference>
<evidence type="ECO:0000259" key="4">
    <source>
        <dbReference type="PROSITE" id="PS50995"/>
    </source>
</evidence>
<dbReference type="SUPFAM" id="SSF46785">
    <property type="entry name" value="Winged helix' DNA-binding domain"/>
    <property type="match status" value="1"/>
</dbReference>
<sequence>MTFDLDAFLPYRLSVAAARVSRRFAARYAAESGLTIPEWRVLAHLSRSGTVSVRDITARVNLDKSIVSRAAARLEQAGYLRRSGHRGDRRLVALELTDAGRGLMDRLGRIADAYQADLLAELGQDAPALRRALERLIAGDRTIGDHP</sequence>
<dbReference type="InterPro" id="IPR023187">
    <property type="entry name" value="Tscrpt_reg_MarR-type_CS"/>
</dbReference>
<evidence type="ECO:0000313" key="8">
    <source>
        <dbReference type="Proteomes" id="UP000292859"/>
    </source>
</evidence>
<dbReference type="PANTHER" id="PTHR33164">
    <property type="entry name" value="TRANSCRIPTIONAL REGULATOR, MARR FAMILY"/>
    <property type="match status" value="1"/>
</dbReference>
<dbReference type="PANTHER" id="PTHR33164:SF43">
    <property type="entry name" value="HTH-TYPE TRANSCRIPTIONAL REPRESSOR YETL"/>
    <property type="match status" value="1"/>
</dbReference>
<dbReference type="RefSeq" id="WP_089386913.1">
    <property type="nucleotide sequence ID" value="NZ_FZNM01000002.1"/>
</dbReference>
<evidence type="ECO:0000256" key="2">
    <source>
        <dbReference type="ARBA" id="ARBA00023125"/>
    </source>
</evidence>
<dbReference type="Pfam" id="PF12802">
    <property type="entry name" value="MarR_2"/>
    <property type="match status" value="1"/>
</dbReference>
<reference evidence="7" key="2">
    <citation type="submission" date="2017-06" db="EMBL/GenBank/DDBJ databases">
        <authorList>
            <person name="Varghese N."/>
            <person name="Submissions S."/>
        </authorList>
    </citation>
    <scope>NUCLEOTIDE SEQUENCE [LARGE SCALE GENOMIC DNA]</scope>
    <source>
        <strain evidence="7">DSM 26170</strain>
    </source>
</reference>
<dbReference type="EMBL" id="FZNM01000002">
    <property type="protein sequence ID" value="SNR33615.1"/>
    <property type="molecule type" value="Genomic_DNA"/>
</dbReference>
<keyword evidence="2 5" id="KW-0238">DNA-binding</keyword>
<reference evidence="6 8" key="3">
    <citation type="submission" date="2019-02" db="EMBL/GenBank/DDBJ databases">
        <authorList>
            <person name="Zhang G."/>
        </authorList>
    </citation>
    <scope>NUCLEOTIDE SEQUENCE [LARGE SCALE GENOMIC DNA]</scope>
    <source>
        <strain evidence="6 8">CMB17</strain>
    </source>
</reference>
<dbReference type="InterPro" id="IPR000835">
    <property type="entry name" value="HTH_MarR-typ"/>
</dbReference>
<dbReference type="PROSITE" id="PS50995">
    <property type="entry name" value="HTH_MARR_2"/>
    <property type="match status" value="1"/>
</dbReference>
<organism evidence="5 7">
    <name type="scientific">Paracoccus sediminis</name>
    <dbReference type="NCBI Taxonomy" id="1214787"/>
    <lineage>
        <taxon>Bacteria</taxon>
        <taxon>Pseudomonadati</taxon>
        <taxon>Pseudomonadota</taxon>
        <taxon>Alphaproteobacteria</taxon>
        <taxon>Rhodobacterales</taxon>
        <taxon>Paracoccaceae</taxon>
        <taxon>Paracoccus</taxon>
    </lineage>
</organism>
<dbReference type="GO" id="GO:0003700">
    <property type="term" value="F:DNA-binding transcription factor activity"/>
    <property type="evidence" value="ECO:0007669"/>
    <property type="project" value="InterPro"/>
</dbReference>
<evidence type="ECO:0000313" key="7">
    <source>
        <dbReference type="Proteomes" id="UP000198409"/>
    </source>
</evidence>
<protein>
    <submittedName>
        <fullName evidence="5">DNA-binding transcriptional regulator, MarR family</fullName>
    </submittedName>
    <submittedName>
        <fullName evidence="6">MarR family transcriptional regulator</fullName>
    </submittedName>
</protein>
<name>A0A238VGT9_9RHOB</name>
<evidence type="ECO:0000256" key="1">
    <source>
        <dbReference type="ARBA" id="ARBA00023015"/>
    </source>
</evidence>
<dbReference type="Proteomes" id="UP000198409">
    <property type="component" value="Unassembled WGS sequence"/>
</dbReference>
<proteinExistence type="predicted"/>
<dbReference type="Gene3D" id="1.10.10.10">
    <property type="entry name" value="Winged helix-like DNA-binding domain superfamily/Winged helix DNA-binding domain"/>
    <property type="match status" value="1"/>
</dbReference>